<name>A0A812DKZ6_ACAPH</name>
<dbReference type="AlphaFoldDB" id="A0A812DKZ6"/>
<evidence type="ECO:0000256" key="7">
    <source>
        <dbReference type="ARBA" id="ARBA00029569"/>
    </source>
</evidence>
<dbReference type="InterPro" id="IPR050754">
    <property type="entry name" value="FKBP4/5/8-like"/>
</dbReference>
<dbReference type="PANTHER" id="PTHR46512:SF9">
    <property type="entry name" value="PEPTIDYLPROLYL ISOMERASE"/>
    <property type="match status" value="1"/>
</dbReference>
<sequence>MDADEKLQQAEIAKEKGTKYFKEEKYTLATKQYKKIINYLDTESSLEGQEEEKRKSLLLAAHLNMSLCYLKVAEPIRAIQASDKALELDEKNVKGLFRRGQAKLKVNEYEDALKDFNTLLKYDADNKAAKNHIILCTKKMKEYKVKEKQLYANIFNKYSMETAKLESNCDAEGNVFDNVGEWHNDMAQGMMSIPQEMEAFGEKMPETGTTCAANDDFDDNE</sequence>
<evidence type="ECO:0000256" key="8">
    <source>
        <dbReference type="PROSITE-ProRule" id="PRU00339"/>
    </source>
</evidence>
<comment type="caution">
    <text evidence="9">The sequence shown here is derived from an EMBL/GenBank/DDBJ whole genome shotgun (WGS) entry which is preliminary data.</text>
</comment>
<keyword evidence="5" id="KW-0697">Rotamase</keyword>
<keyword evidence="10" id="KW-1185">Reference proteome</keyword>
<dbReference type="PANTHER" id="PTHR46512">
    <property type="entry name" value="PEPTIDYLPROLYL ISOMERASE"/>
    <property type="match status" value="1"/>
</dbReference>
<keyword evidence="6 9" id="KW-0413">Isomerase</keyword>
<accession>A0A812DKZ6</accession>
<evidence type="ECO:0000256" key="1">
    <source>
        <dbReference type="ARBA" id="ARBA00000971"/>
    </source>
</evidence>
<evidence type="ECO:0000313" key="9">
    <source>
        <dbReference type="EMBL" id="CAE1305532.1"/>
    </source>
</evidence>
<comment type="catalytic activity">
    <reaction evidence="1">
        <text>[protein]-peptidylproline (omega=180) = [protein]-peptidylproline (omega=0)</text>
        <dbReference type="Rhea" id="RHEA:16237"/>
        <dbReference type="Rhea" id="RHEA-COMP:10747"/>
        <dbReference type="Rhea" id="RHEA-COMP:10748"/>
        <dbReference type="ChEBI" id="CHEBI:83833"/>
        <dbReference type="ChEBI" id="CHEBI:83834"/>
        <dbReference type="EC" id="5.2.1.8"/>
    </reaction>
</comment>
<dbReference type="GO" id="GO:0003755">
    <property type="term" value="F:peptidyl-prolyl cis-trans isomerase activity"/>
    <property type="evidence" value="ECO:0007669"/>
    <property type="project" value="UniProtKB-EC"/>
</dbReference>
<dbReference type="Gene3D" id="1.25.40.10">
    <property type="entry name" value="Tetratricopeptide repeat domain"/>
    <property type="match status" value="1"/>
</dbReference>
<dbReference type="InterPro" id="IPR011990">
    <property type="entry name" value="TPR-like_helical_dom_sf"/>
</dbReference>
<dbReference type="EMBL" id="CAHIKZ030003931">
    <property type="protein sequence ID" value="CAE1305532.1"/>
    <property type="molecule type" value="Genomic_DNA"/>
</dbReference>
<evidence type="ECO:0000256" key="6">
    <source>
        <dbReference type="ARBA" id="ARBA00023235"/>
    </source>
</evidence>
<dbReference type="InterPro" id="IPR019734">
    <property type="entry name" value="TPR_rpt"/>
</dbReference>
<dbReference type="FunFam" id="1.25.40.10:FF:000008">
    <property type="entry name" value="Peptidylprolyl isomerase"/>
    <property type="match status" value="1"/>
</dbReference>
<organism evidence="9 10">
    <name type="scientific">Acanthosepion pharaonis</name>
    <name type="common">Pharaoh cuttlefish</name>
    <name type="synonym">Sepia pharaonis</name>
    <dbReference type="NCBI Taxonomy" id="158019"/>
    <lineage>
        <taxon>Eukaryota</taxon>
        <taxon>Metazoa</taxon>
        <taxon>Spiralia</taxon>
        <taxon>Lophotrochozoa</taxon>
        <taxon>Mollusca</taxon>
        <taxon>Cephalopoda</taxon>
        <taxon>Coleoidea</taxon>
        <taxon>Decapodiformes</taxon>
        <taxon>Sepiida</taxon>
        <taxon>Sepiina</taxon>
        <taxon>Sepiidae</taxon>
        <taxon>Acanthosepion</taxon>
    </lineage>
</organism>
<dbReference type="SUPFAM" id="SSF48452">
    <property type="entry name" value="TPR-like"/>
    <property type="match status" value="1"/>
</dbReference>
<dbReference type="Proteomes" id="UP000597762">
    <property type="component" value="Unassembled WGS sequence"/>
</dbReference>
<dbReference type="PROSITE" id="PS50005">
    <property type="entry name" value="TPR"/>
    <property type="match status" value="1"/>
</dbReference>
<keyword evidence="4 8" id="KW-0802">TPR repeat</keyword>
<dbReference type="OrthoDB" id="433738at2759"/>
<evidence type="ECO:0000313" key="10">
    <source>
        <dbReference type="Proteomes" id="UP000597762"/>
    </source>
</evidence>
<evidence type="ECO:0000256" key="5">
    <source>
        <dbReference type="ARBA" id="ARBA00023110"/>
    </source>
</evidence>
<feature type="repeat" description="TPR" evidence="8">
    <location>
        <begin position="93"/>
        <end position="126"/>
    </location>
</feature>
<evidence type="ECO:0000256" key="3">
    <source>
        <dbReference type="ARBA" id="ARBA00022737"/>
    </source>
</evidence>
<protein>
    <recommendedName>
        <fullName evidence="2">peptidylprolyl isomerase</fullName>
        <ecNumber evidence="2">5.2.1.8</ecNumber>
    </recommendedName>
    <alternativeName>
        <fullName evidence="7">Rotamase</fullName>
    </alternativeName>
</protein>
<dbReference type="EC" id="5.2.1.8" evidence="2"/>
<evidence type="ECO:0000256" key="2">
    <source>
        <dbReference type="ARBA" id="ARBA00013194"/>
    </source>
</evidence>
<evidence type="ECO:0000256" key="4">
    <source>
        <dbReference type="ARBA" id="ARBA00022803"/>
    </source>
</evidence>
<gene>
    <name evidence="9" type="ORF">SPHA_57937</name>
</gene>
<dbReference type="SMART" id="SM00028">
    <property type="entry name" value="TPR"/>
    <property type="match status" value="3"/>
</dbReference>
<keyword evidence="3" id="KW-0677">Repeat</keyword>
<reference evidence="9" key="1">
    <citation type="submission" date="2021-01" db="EMBL/GenBank/DDBJ databases">
        <authorList>
            <person name="Li R."/>
            <person name="Bekaert M."/>
        </authorList>
    </citation>
    <scope>NUCLEOTIDE SEQUENCE</scope>
    <source>
        <strain evidence="9">Farmed</strain>
    </source>
</reference>
<proteinExistence type="predicted"/>